<dbReference type="InterPro" id="IPR044629">
    <property type="entry name" value="GSTL1/2/3"/>
</dbReference>
<evidence type="ECO:0000313" key="3">
    <source>
        <dbReference type="Proteomes" id="UP000822688"/>
    </source>
</evidence>
<dbReference type="EMBL" id="CM026424">
    <property type="protein sequence ID" value="KAG0581203.1"/>
    <property type="molecule type" value="Genomic_DNA"/>
</dbReference>
<dbReference type="Proteomes" id="UP000822688">
    <property type="component" value="Chromosome 4"/>
</dbReference>
<comment type="caution">
    <text evidence="2">The sequence shown here is derived from an EMBL/GenBank/DDBJ whole genome shotgun (WGS) entry which is preliminary data.</text>
</comment>
<dbReference type="SUPFAM" id="SSF52833">
    <property type="entry name" value="Thioredoxin-like"/>
    <property type="match status" value="1"/>
</dbReference>
<sequence>MLTPNQHHLRLRYTKPSPLYVLVTYPRLQGKVTALGIILPNLQSSATRTTPDLLFATASQSSDAMATLIFSPLHACSAAPTLPSTSPVIRALNVSSIQYVQPCVNKFGTNISELSSRNSRQSKISGRKFVSRTPIVTASFENHGILDSKSTSPPPLFDGTTRLYFSSRCPYAQRVWIAVKYKGLDDVECVEISLSDKPVWYKEKVYPAGKVPALEHDGKVIGESMDLLYYLDEHFEGPKLAPVGGNKKQAATELLEYNDTFNKVGFTGLSMKDSTPDEISKVVAPAFDYLENALAKFSSDGPFLLGNFGLVDIAYAPFIERFELAFGEIRHLDIKAGRPKLAEWIEAMDKVEAYSSTKVERSALLELYKRMLDNDYFKRVGIVSDQSNAGGTPVAVN</sequence>
<dbReference type="InterPro" id="IPR036282">
    <property type="entry name" value="Glutathione-S-Trfase_C_sf"/>
</dbReference>
<dbReference type="Pfam" id="PF13417">
    <property type="entry name" value="GST_N_3"/>
    <property type="match status" value="1"/>
</dbReference>
<proteinExistence type="predicted"/>
<dbReference type="SUPFAM" id="SSF47616">
    <property type="entry name" value="GST C-terminal domain-like"/>
    <property type="match status" value="1"/>
</dbReference>
<dbReference type="Pfam" id="PF13410">
    <property type="entry name" value="GST_C_2"/>
    <property type="match status" value="1"/>
</dbReference>
<feature type="domain" description="GST N-terminal" evidence="1">
    <location>
        <begin position="159"/>
        <end position="239"/>
    </location>
</feature>
<dbReference type="InterPro" id="IPR040079">
    <property type="entry name" value="Glutathione_S-Trfase"/>
</dbReference>
<dbReference type="SFLD" id="SFLDG00358">
    <property type="entry name" value="Main_(cytGST)"/>
    <property type="match status" value="1"/>
</dbReference>
<dbReference type="InterPro" id="IPR004045">
    <property type="entry name" value="Glutathione_S-Trfase_N"/>
</dbReference>
<dbReference type="PANTHER" id="PTHR44328:SF16">
    <property type="entry name" value="PROTEIN IN2-1 HOMOLOG B"/>
    <property type="match status" value="1"/>
</dbReference>
<evidence type="ECO:0000313" key="2">
    <source>
        <dbReference type="EMBL" id="KAG0581203.1"/>
    </source>
</evidence>
<gene>
    <name evidence="2" type="ORF">KC19_4G232200</name>
</gene>
<reference evidence="2" key="1">
    <citation type="submission" date="2020-06" db="EMBL/GenBank/DDBJ databases">
        <title>WGS assembly of Ceratodon purpureus strain R40.</title>
        <authorList>
            <person name="Carey S.B."/>
            <person name="Jenkins J."/>
            <person name="Shu S."/>
            <person name="Lovell J.T."/>
            <person name="Sreedasyam A."/>
            <person name="Maumus F."/>
            <person name="Tiley G.P."/>
            <person name="Fernandez-Pozo N."/>
            <person name="Barry K."/>
            <person name="Chen C."/>
            <person name="Wang M."/>
            <person name="Lipzen A."/>
            <person name="Daum C."/>
            <person name="Saski C.A."/>
            <person name="Payton A.C."/>
            <person name="Mcbreen J.C."/>
            <person name="Conrad R.E."/>
            <person name="Kollar L.M."/>
            <person name="Olsson S."/>
            <person name="Huttunen S."/>
            <person name="Landis J.B."/>
            <person name="Wickett N.J."/>
            <person name="Johnson M.G."/>
            <person name="Rensing S.A."/>
            <person name="Grimwood J."/>
            <person name="Schmutz J."/>
            <person name="Mcdaniel S.F."/>
        </authorList>
    </citation>
    <scope>NUCLEOTIDE SEQUENCE</scope>
    <source>
        <strain evidence="2">R40</strain>
    </source>
</reference>
<keyword evidence="3" id="KW-1185">Reference proteome</keyword>
<dbReference type="PANTHER" id="PTHR44328">
    <property type="entry name" value="GLUTATHIONE S-TRANSFERASE L1"/>
    <property type="match status" value="1"/>
</dbReference>
<protein>
    <recommendedName>
        <fullName evidence="1">GST N-terminal domain-containing protein</fullName>
    </recommendedName>
</protein>
<dbReference type="InterPro" id="IPR036249">
    <property type="entry name" value="Thioredoxin-like_sf"/>
</dbReference>
<dbReference type="SFLD" id="SFLDS00019">
    <property type="entry name" value="Glutathione_Transferase_(cytos"/>
    <property type="match status" value="1"/>
</dbReference>
<dbReference type="AlphaFoldDB" id="A0A8T0IFC1"/>
<dbReference type="Gene3D" id="3.40.30.10">
    <property type="entry name" value="Glutaredoxin"/>
    <property type="match status" value="1"/>
</dbReference>
<organism evidence="2 3">
    <name type="scientific">Ceratodon purpureus</name>
    <name type="common">Fire moss</name>
    <name type="synonym">Dicranum purpureum</name>
    <dbReference type="NCBI Taxonomy" id="3225"/>
    <lineage>
        <taxon>Eukaryota</taxon>
        <taxon>Viridiplantae</taxon>
        <taxon>Streptophyta</taxon>
        <taxon>Embryophyta</taxon>
        <taxon>Bryophyta</taxon>
        <taxon>Bryophytina</taxon>
        <taxon>Bryopsida</taxon>
        <taxon>Dicranidae</taxon>
        <taxon>Pseudoditrichales</taxon>
        <taxon>Ditrichaceae</taxon>
        <taxon>Ceratodon</taxon>
    </lineage>
</organism>
<evidence type="ECO:0000259" key="1">
    <source>
        <dbReference type="PROSITE" id="PS50404"/>
    </source>
</evidence>
<accession>A0A8T0IFC1</accession>
<dbReference type="Gene3D" id="1.20.1050.10">
    <property type="match status" value="1"/>
</dbReference>
<dbReference type="GO" id="GO:0004364">
    <property type="term" value="F:glutathione transferase activity"/>
    <property type="evidence" value="ECO:0007669"/>
    <property type="project" value="InterPro"/>
</dbReference>
<dbReference type="EMBL" id="CM026424">
    <property type="protein sequence ID" value="KAG0581204.1"/>
    <property type="molecule type" value="Genomic_DNA"/>
</dbReference>
<dbReference type="PROSITE" id="PS50404">
    <property type="entry name" value="GST_NTER"/>
    <property type="match status" value="1"/>
</dbReference>
<name>A0A8T0IFC1_CERPU</name>
<dbReference type="PROSITE" id="PS51354">
    <property type="entry name" value="GLUTAREDOXIN_2"/>
    <property type="match status" value="1"/>
</dbReference>
<dbReference type="CDD" id="cd03203">
    <property type="entry name" value="GST_C_Lambda"/>
    <property type="match status" value="1"/>
</dbReference>